<dbReference type="CDD" id="cd07185">
    <property type="entry name" value="OmpA_C-like"/>
    <property type="match status" value="1"/>
</dbReference>
<comment type="subcellular location">
    <subcellularLocation>
        <location evidence="1">Cell outer membrane</location>
    </subcellularLocation>
</comment>
<dbReference type="GO" id="GO:0009279">
    <property type="term" value="C:cell outer membrane"/>
    <property type="evidence" value="ECO:0007669"/>
    <property type="project" value="UniProtKB-SubCell"/>
</dbReference>
<evidence type="ECO:0000256" key="5">
    <source>
        <dbReference type="SAM" id="MobiDB-lite"/>
    </source>
</evidence>
<dbReference type="PRINTS" id="PR01021">
    <property type="entry name" value="OMPADOMAIN"/>
</dbReference>
<dbReference type="STRING" id="634500.EbC_39260"/>
<evidence type="ECO:0000256" key="6">
    <source>
        <dbReference type="SAM" id="SignalP"/>
    </source>
</evidence>
<evidence type="ECO:0000256" key="1">
    <source>
        <dbReference type="ARBA" id="ARBA00004442"/>
    </source>
</evidence>
<dbReference type="RefSeq" id="WP_013203940.1">
    <property type="nucleotide sequence ID" value="NC_014306.1"/>
</dbReference>
<feature type="signal peptide" evidence="6">
    <location>
        <begin position="1"/>
        <end position="25"/>
    </location>
</feature>
<keyword evidence="3" id="KW-0998">Cell outer membrane</keyword>
<dbReference type="InterPro" id="IPR036737">
    <property type="entry name" value="OmpA-like_sf"/>
</dbReference>
<evidence type="ECO:0000259" key="7">
    <source>
        <dbReference type="PROSITE" id="PS51123"/>
    </source>
</evidence>
<evidence type="ECO:0000256" key="2">
    <source>
        <dbReference type="ARBA" id="ARBA00023136"/>
    </source>
</evidence>
<dbReference type="KEGG" id="ebi:EbC_39260"/>
<dbReference type="SUPFAM" id="SSF103088">
    <property type="entry name" value="OmpA-like"/>
    <property type="match status" value="1"/>
</dbReference>
<feature type="chain" id="PRO_5003118260" evidence="6">
    <location>
        <begin position="26"/>
        <end position="500"/>
    </location>
</feature>
<name>D8MXA0_ERWBE</name>
<feature type="region of interest" description="Disordered" evidence="5">
    <location>
        <begin position="251"/>
        <end position="316"/>
    </location>
</feature>
<feature type="compositionally biased region" description="Low complexity" evidence="5">
    <location>
        <begin position="293"/>
        <end position="306"/>
    </location>
</feature>
<dbReference type="InterPro" id="IPR006665">
    <property type="entry name" value="OmpA-like"/>
</dbReference>
<dbReference type="PROSITE" id="PS51123">
    <property type="entry name" value="OMPA_2"/>
    <property type="match status" value="1"/>
</dbReference>
<sequence>MERNHLGKISLLTAVVMLSSSCASLHETGQNYGTAIGCIGGAALGGGLTYLLTKDAGKALAGGLAGGIAGCVAGNAWQNREKALAKIAAEEHIVISSSPLQAQESGGKKDVGIVAQVEDNGMFDTDSAQLSVDGLRQVRKLAAVMKQDDQQGVVLIVGHTDATGNASWNQKLSESRAQSVGRVLQQAGLNPQRLYFQGAGSSRPIADNATLAGRSANRRVEIVGLANEALLKQRVEQEGSNLAYLRYGTQSADSMAKPKATTSSRKTARPAKQTSSSQSRASKTDEVASAVESSQTAAATPSSQPTNGKNWVDFGGQPVSRAMQPLAANLKPLSSGFSLISKANASQVTGSCLTDTARVAGAAKNLASGKAIDTHRTKDYLPNMNGHAWAGLVNNHLVTLSPVQVLQENATVEVNPKVYITRNYQSTGNRKVDAPVQAVANAWEGEDSILYRVYMPAADGQPLSCIDLLMPKNAAKAQQGQLFYSSHSNAYMANYLPVRS</sequence>
<dbReference type="PANTHER" id="PTHR30329">
    <property type="entry name" value="STATOR ELEMENT OF FLAGELLAR MOTOR COMPLEX"/>
    <property type="match status" value="1"/>
</dbReference>
<dbReference type="EMBL" id="FP236843">
    <property type="protein sequence ID" value="CAX61457.1"/>
    <property type="molecule type" value="Genomic_DNA"/>
</dbReference>
<evidence type="ECO:0000256" key="3">
    <source>
        <dbReference type="ARBA" id="ARBA00023237"/>
    </source>
</evidence>
<accession>D8MXA0</accession>
<dbReference type="PROSITE" id="PS51257">
    <property type="entry name" value="PROKAR_LIPOPROTEIN"/>
    <property type="match status" value="1"/>
</dbReference>
<evidence type="ECO:0000313" key="9">
    <source>
        <dbReference type="Proteomes" id="UP000008793"/>
    </source>
</evidence>
<dbReference type="GeneID" id="90513869"/>
<dbReference type="Proteomes" id="UP000008793">
    <property type="component" value="Chromosome"/>
</dbReference>
<feature type="compositionally biased region" description="Polar residues" evidence="5">
    <location>
        <begin position="272"/>
        <end position="281"/>
    </location>
</feature>
<protein>
    <submittedName>
        <fullName evidence="8">OmpA family protein</fullName>
    </submittedName>
</protein>
<keyword evidence="9" id="KW-1185">Reference proteome</keyword>
<keyword evidence="6" id="KW-0732">Signal</keyword>
<dbReference type="InterPro" id="IPR050330">
    <property type="entry name" value="Bact_OuterMem_StrucFunc"/>
</dbReference>
<dbReference type="HOGENOM" id="CLU_482862_0_0_6"/>
<feature type="domain" description="OmpA-like" evidence="7">
    <location>
        <begin position="111"/>
        <end position="228"/>
    </location>
</feature>
<dbReference type="AlphaFoldDB" id="D8MXA0"/>
<dbReference type="PANTHER" id="PTHR30329:SF21">
    <property type="entry name" value="LIPOPROTEIN YIAD-RELATED"/>
    <property type="match status" value="1"/>
</dbReference>
<evidence type="ECO:0000313" key="8">
    <source>
        <dbReference type="EMBL" id="CAX61457.1"/>
    </source>
</evidence>
<evidence type="ECO:0000256" key="4">
    <source>
        <dbReference type="PROSITE-ProRule" id="PRU00473"/>
    </source>
</evidence>
<proteinExistence type="predicted"/>
<gene>
    <name evidence="8" type="ordered locus">EbC_39260</name>
</gene>
<dbReference type="eggNOG" id="COG2885">
    <property type="taxonomic scope" value="Bacteria"/>
</dbReference>
<reference evidence="8 9" key="1">
    <citation type="journal article" date="2010" name="BMC Genomics">
        <title>Genome comparison of the epiphytic bacteria Erwinia billingiae and E. tasmaniensis with the pear pathogen E. pyrifoliae.</title>
        <authorList>
            <person name="Kube M."/>
            <person name="Migdoll A.M."/>
            <person name="Gehring I."/>
            <person name="Heitmann K."/>
            <person name="Mayer Y."/>
            <person name="Kuhl H."/>
            <person name="Knaust F."/>
            <person name="Geider K."/>
            <person name="Reinhardt R."/>
        </authorList>
    </citation>
    <scope>NUCLEOTIDE SEQUENCE [LARGE SCALE GENOMIC DNA]</scope>
    <source>
        <strain evidence="8 9">Eb661</strain>
    </source>
</reference>
<organism evidence="9">
    <name type="scientific">Erwinia billingiae (strain Eb661)</name>
    <dbReference type="NCBI Taxonomy" id="634500"/>
    <lineage>
        <taxon>Bacteria</taxon>
        <taxon>Pseudomonadati</taxon>
        <taxon>Pseudomonadota</taxon>
        <taxon>Gammaproteobacteria</taxon>
        <taxon>Enterobacterales</taxon>
        <taxon>Erwiniaceae</taxon>
        <taxon>Erwinia</taxon>
    </lineage>
</organism>
<dbReference type="InterPro" id="IPR006664">
    <property type="entry name" value="OMP_bac"/>
</dbReference>
<dbReference type="Gene3D" id="3.30.1330.60">
    <property type="entry name" value="OmpA-like domain"/>
    <property type="match status" value="1"/>
</dbReference>
<keyword evidence="2 4" id="KW-0472">Membrane</keyword>
<dbReference type="Pfam" id="PF00691">
    <property type="entry name" value="OmpA"/>
    <property type="match status" value="1"/>
</dbReference>